<gene>
    <name evidence="2" type="ORF">CEUR00632_LOCUS204</name>
</gene>
<feature type="chain" id="PRO_5031169376" evidence="1">
    <location>
        <begin position="24"/>
        <end position="184"/>
    </location>
</feature>
<name>A0A7R9YPK9_9CHLO</name>
<evidence type="ECO:0000256" key="1">
    <source>
        <dbReference type="SAM" id="SignalP"/>
    </source>
</evidence>
<proteinExistence type="predicted"/>
<dbReference type="AlphaFoldDB" id="A0A7R9YPK9"/>
<reference evidence="2" key="1">
    <citation type="submission" date="2021-01" db="EMBL/GenBank/DDBJ databases">
        <authorList>
            <person name="Corre E."/>
            <person name="Pelletier E."/>
            <person name="Niang G."/>
            <person name="Scheremetjew M."/>
            <person name="Finn R."/>
            <person name="Kale V."/>
            <person name="Holt S."/>
            <person name="Cochrane G."/>
            <person name="Meng A."/>
            <person name="Brown T."/>
            <person name="Cohen L."/>
        </authorList>
    </citation>
    <scope>NUCLEOTIDE SEQUENCE</scope>
    <source>
        <strain evidence="2">CCMP219</strain>
    </source>
</reference>
<sequence>MGGSGGWLAVVAGYLFTYWNSKAVEERKARIDRVNRQLREFYGPLLACVTATKSAYDAMVQQHSPDGTLMAFTRALSEDSQGATASAYRGWMAQVLQPLNEKAAAIATDNIDLLDGSSIQPQLLQLVAHVYANRVMLDRWERGDYTSASVISYPNSIVEFARREFAAMKRRQAELLGAAPRSRL</sequence>
<evidence type="ECO:0000313" key="2">
    <source>
        <dbReference type="EMBL" id="CAD8280169.1"/>
    </source>
</evidence>
<protein>
    <submittedName>
        <fullName evidence="2">Uncharacterized protein</fullName>
    </submittedName>
</protein>
<feature type="signal peptide" evidence="1">
    <location>
        <begin position="1"/>
        <end position="23"/>
    </location>
</feature>
<accession>A0A7R9YPK9</accession>
<keyword evidence="1" id="KW-0732">Signal</keyword>
<dbReference type="EMBL" id="HBEC01000367">
    <property type="protein sequence ID" value="CAD8280169.1"/>
    <property type="molecule type" value="Transcribed_RNA"/>
</dbReference>
<organism evidence="2">
    <name type="scientific">Chlamydomonas euryale</name>
    <dbReference type="NCBI Taxonomy" id="1486919"/>
    <lineage>
        <taxon>Eukaryota</taxon>
        <taxon>Viridiplantae</taxon>
        <taxon>Chlorophyta</taxon>
        <taxon>core chlorophytes</taxon>
        <taxon>Chlorophyceae</taxon>
        <taxon>CS clade</taxon>
        <taxon>Chlamydomonadales</taxon>
        <taxon>Chlamydomonadaceae</taxon>
        <taxon>Chlamydomonas</taxon>
    </lineage>
</organism>